<feature type="region of interest" description="Disordered" evidence="2">
    <location>
        <begin position="338"/>
        <end position="362"/>
    </location>
</feature>
<organism evidence="3 4">
    <name type="scientific">Rhynocoris fuscipes</name>
    <dbReference type="NCBI Taxonomy" id="488301"/>
    <lineage>
        <taxon>Eukaryota</taxon>
        <taxon>Metazoa</taxon>
        <taxon>Ecdysozoa</taxon>
        <taxon>Arthropoda</taxon>
        <taxon>Hexapoda</taxon>
        <taxon>Insecta</taxon>
        <taxon>Pterygota</taxon>
        <taxon>Neoptera</taxon>
        <taxon>Paraneoptera</taxon>
        <taxon>Hemiptera</taxon>
        <taxon>Heteroptera</taxon>
        <taxon>Panheteroptera</taxon>
        <taxon>Cimicomorpha</taxon>
        <taxon>Reduviidae</taxon>
        <taxon>Harpactorinae</taxon>
        <taxon>Harpactorini</taxon>
        <taxon>Rhynocoris</taxon>
    </lineage>
</organism>
<dbReference type="PANTHER" id="PTHR21393">
    <property type="entry name" value="MITOCHONDRIAL 28S RIBOSOMAL PROTEIN S27"/>
    <property type="match status" value="1"/>
</dbReference>
<reference evidence="3 4" key="1">
    <citation type="submission" date="2022-12" db="EMBL/GenBank/DDBJ databases">
        <title>Chromosome-level genome assembly of true bugs.</title>
        <authorList>
            <person name="Ma L."/>
            <person name="Li H."/>
        </authorList>
    </citation>
    <scope>NUCLEOTIDE SEQUENCE [LARGE SCALE GENOMIC DNA]</scope>
    <source>
        <strain evidence="3">Lab_2022b</strain>
    </source>
</reference>
<evidence type="ECO:0000313" key="3">
    <source>
        <dbReference type="EMBL" id="KAK9509778.1"/>
    </source>
</evidence>
<evidence type="ECO:0000313" key="4">
    <source>
        <dbReference type="Proteomes" id="UP001461498"/>
    </source>
</evidence>
<dbReference type="EMBL" id="JAPXFL010000003">
    <property type="protein sequence ID" value="KAK9509778.1"/>
    <property type="molecule type" value="Genomic_DNA"/>
</dbReference>
<dbReference type="Proteomes" id="UP001461498">
    <property type="component" value="Unassembled WGS sequence"/>
</dbReference>
<dbReference type="InterPro" id="IPR019266">
    <property type="entry name" value="Ribosomal_mS27"/>
</dbReference>
<name>A0AAW1DKU7_9HEMI</name>
<sequence length="362" mass="43082">MLRIIRLGSFLKCKHLESYSALRPFMSESFQCKDAWNRRFNDRILKKVKLNELFYDLDNKFNQVGKVSAVDVDIFTNAINDDSHLEELDEIIHRFRLTSEAGKILDSTHHGFIRAFLSHGDSDELLRILNDRLNYGIFPDDYCTILLMDHFIKENNFTKAAKIATLQMLQEDFNNPIIKFLSLYSCHKYLLEPGTWEKEEQAKEDTKNNEDDEEEIRVRVGFIRNPYFDDHFDLTEPYSLIEKNLLAVTEGKVNESVKKLEQILIDKQCTNYEEWEKKREEVLLAELEEIKRLERIENVKTTKEELAKKEQELFFFDIEDQLDLKIENKRVRYPPKWLGKKKKKRPDTAEYVPPEVNTRRMQ</sequence>
<evidence type="ECO:0000256" key="2">
    <source>
        <dbReference type="SAM" id="MobiDB-lite"/>
    </source>
</evidence>
<accession>A0AAW1DKU7</accession>
<dbReference type="PANTHER" id="PTHR21393:SF0">
    <property type="entry name" value="SMALL RIBOSOMAL SUBUNIT PROTEIN MS27"/>
    <property type="match status" value="1"/>
</dbReference>
<proteinExistence type="predicted"/>
<evidence type="ECO:0000256" key="1">
    <source>
        <dbReference type="ARBA" id="ARBA00004173"/>
    </source>
</evidence>
<dbReference type="Pfam" id="PF10037">
    <property type="entry name" value="MRP-S27"/>
    <property type="match status" value="1"/>
</dbReference>
<protein>
    <recommendedName>
        <fullName evidence="5">Mitochondrial 28S ribosomal protein S27</fullName>
    </recommendedName>
</protein>
<dbReference type="GO" id="GO:0005739">
    <property type="term" value="C:mitochondrion"/>
    <property type="evidence" value="ECO:0007669"/>
    <property type="project" value="UniProtKB-SubCell"/>
</dbReference>
<keyword evidence="4" id="KW-1185">Reference proteome</keyword>
<gene>
    <name evidence="3" type="ORF">O3M35_007015</name>
</gene>
<evidence type="ECO:0008006" key="5">
    <source>
        <dbReference type="Google" id="ProtNLM"/>
    </source>
</evidence>
<comment type="caution">
    <text evidence="3">The sequence shown here is derived from an EMBL/GenBank/DDBJ whole genome shotgun (WGS) entry which is preliminary data.</text>
</comment>
<comment type="subcellular location">
    <subcellularLocation>
        <location evidence="1">Mitochondrion</location>
    </subcellularLocation>
</comment>
<dbReference type="InterPro" id="IPR034913">
    <property type="entry name" value="mS27/PTCD2"/>
</dbReference>
<dbReference type="AlphaFoldDB" id="A0AAW1DKU7"/>